<proteinExistence type="predicted"/>
<dbReference type="Proteomes" id="UP000244336">
    <property type="component" value="Chromosome 2"/>
</dbReference>
<evidence type="ECO:0000313" key="1">
    <source>
        <dbReference type="EMBL" id="PUZ68350.1"/>
    </source>
</evidence>
<sequence length="149" mass="16101">MLVFFPLESEGAATVRPDCVRSSPPLPDRRLLPASSLPQSVRRSRLGFGGGAAVAGGSTAASCRATTSARRGAGLQEGRGHDVRACWQLACDCLLQFANLQASTNRRSHSPQRQAACVIQARSWMNVLRSLHCGRPCRPEQLAFVRDDE</sequence>
<protein>
    <submittedName>
        <fullName evidence="1">Uncharacterized protein</fullName>
    </submittedName>
</protein>
<evidence type="ECO:0000313" key="2">
    <source>
        <dbReference type="Proteomes" id="UP000244336"/>
    </source>
</evidence>
<name>A0A2T7EKL8_9POAL</name>
<reference evidence="1 2" key="1">
    <citation type="submission" date="2018-04" db="EMBL/GenBank/DDBJ databases">
        <title>WGS assembly of Panicum hallii var. hallii HAL2.</title>
        <authorList>
            <person name="Lovell J."/>
            <person name="Jenkins J."/>
            <person name="Lowry D."/>
            <person name="Mamidi S."/>
            <person name="Sreedasyam A."/>
            <person name="Weng X."/>
            <person name="Barry K."/>
            <person name="Bonette J."/>
            <person name="Campitelli B."/>
            <person name="Daum C."/>
            <person name="Gordon S."/>
            <person name="Gould B."/>
            <person name="Lipzen A."/>
            <person name="MacQueen A."/>
            <person name="Palacio-Mejia J."/>
            <person name="Plott C."/>
            <person name="Shakirov E."/>
            <person name="Shu S."/>
            <person name="Yoshinaga Y."/>
            <person name="Zane M."/>
            <person name="Rokhsar D."/>
            <person name="Grimwood J."/>
            <person name="Schmutz J."/>
            <person name="Juenger T."/>
        </authorList>
    </citation>
    <scope>NUCLEOTIDE SEQUENCE [LARGE SCALE GENOMIC DNA]</scope>
    <source>
        <strain evidence="2">cv. HAL2</strain>
    </source>
</reference>
<dbReference type="EMBL" id="CM009750">
    <property type="protein sequence ID" value="PUZ68350.1"/>
    <property type="molecule type" value="Genomic_DNA"/>
</dbReference>
<organism evidence="1 2">
    <name type="scientific">Panicum hallii var. hallii</name>
    <dbReference type="NCBI Taxonomy" id="1504633"/>
    <lineage>
        <taxon>Eukaryota</taxon>
        <taxon>Viridiplantae</taxon>
        <taxon>Streptophyta</taxon>
        <taxon>Embryophyta</taxon>
        <taxon>Tracheophyta</taxon>
        <taxon>Spermatophyta</taxon>
        <taxon>Magnoliopsida</taxon>
        <taxon>Liliopsida</taxon>
        <taxon>Poales</taxon>
        <taxon>Poaceae</taxon>
        <taxon>PACMAD clade</taxon>
        <taxon>Panicoideae</taxon>
        <taxon>Panicodae</taxon>
        <taxon>Paniceae</taxon>
        <taxon>Panicinae</taxon>
        <taxon>Panicum</taxon>
        <taxon>Panicum sect. Panicum</taxon>
    </lineage>
</organism>
<dbReference type="Gramene" id="PUZ68350">
    <property type="protein sequence ID" value="PUZ68350"/>
    <property type="gene ID" value="GQ55_2G020000"/>
</dbReference>
<accession>A0A2T7EKL8</accession>
<gene>
    <name evidence="1" type="ORF">GQ55_2G020000</name>
</gene>
<keyword evidence="2" id="KW-1185">Reference proteome</keyword>
<dbReference type="AlphaFoldDB" id="A0A2T7EKL8"/>